<dbReference type="PANTHER" id="PTHR14187">
    <property type="entry name" value="ALPHA KINASE/ELONGATION FACTOR 2 KINASE"/>
    <property type="match status" value="1"/>
</dbReference>
<dbReference type="InParanoid" id="A0A1Y2MGF9"/>
<gene>
    <name evidence="1" type="ORF">B5807_01121</name>
</gene>
<dbReference type="STRING" id="105696.A0A1Y2MGF9"/>
<evidence type="ECO:0000313" key="2">
    <source>
        <dbReference type="Proteomes" id="UP000193240"/>
    </source>
</evidence>
<sequence length="207" mass="23763">MFFWSEGFRNRHTCTRKFRNGLRTMVLKQFDLPMLGLLNMCSWSAVIRGAVVFSLQGNTNTVTQRKNRRHYGVGTSRKFDPKKHDEIDAFIDEYDGVKRAAYQMDWLLKQGKDLPTSGAAHAILDMFDGFWPNEKRVTQLALRASNNVKAPKTSTHKDVFVVTEITVDLSSVPDDEFETHRSPSGSLYHRLEYKIELTIQASMELSL</sequence>
<dbReference type="PANTHER" id="PTHR14187:SF82">
    <property type="entry name" value="FAMILY CHAPERONE, PUTATIVE (AFU_ORTHOLOGUE AFUA_7G08575)-RELATED"/>
    <property type="match status" value="1"/>
</dbReference>
<organism evidence="1 2">
    <name type="scientific">Epicoccum nigrum</name>
    <name type="common">Soil fungus</name>
    <name type="synonym">Epicoccum purpurascens</name>
    <dbReference type="NCBI Taxonomy" id="105696"/>
    <lineage>
        <taxon>Eukaryota</taxon>
        <taxon>Fungi</taxon>
        <taxon>Dikarya</taxon>
        <taxon>Ascomycota</taxon>
        <taxon>Pezizomycotina</taxon>
        <taxon>Dothideomycetes</taxon>
        <taxon>Pleosporomycetidae</taxon>
        <taxon>Pleosporales</taxon>
        <taxon>Pleosporineae</taxon>
        <taxon>Didymellaceae</taxon>
        <taxon>Epicoccum</taxon>
    </lineage>
</organism>
<evidence type="ECO:0000313" key="1">
    <source>
        <dbReference type="EMBL" id="OSS55021.1"/>
    </source>
</evidence>
<reference evidence="1 2" key="1">
    <citation type="journal article" date="2017" name="Genome Announc.">
        <title>Genome sequence of the saprophytic ascomycete Epicoccum nigrum ICMP 19927 strain isolated from New Zealand.</title>
        <authorList>
            <person name="Fokin M."/>
            <person name="Fleetwood D."/>
            <person name="Weir B.S."/>
            <person name="Villas-Boas S.G."/>
        </authorList>
    </citation>
    <scope>NUCLEOTIDE SEQUENCE [LARGE SCALE GENOMIC DNA]</scope>
    <source>
        <strain evidence="1 2">ICMP 19927</strain>
    </source>
</reference>
<proteinExistence type="predicted"/>
<dbReference type="Proteomes" id="UP000193240">
    <property type="component" value="Unassembled WGS sequence"/>
</dbReference>
<dbReference type="EMBL" id="KZ107838">
    <property type="protein sequence ID" value="OSS55021.1"/>
    <property type="molecule type" value="Genomic_DNA"/>
</dbReference>
<keyword evidence="2" id="KW-1185">Reference proteome</keyword>
<accession>A0A1Y2MGF9</accession>
<name>A0A1Y2MGF9_EPING</name>
<dbReference type="AlphaFoldDB" id="A0A1Y2MGF9"/>
<protein>
    <submittedName>
        <fullName evidence="1">Uncharacterized protein</fullName>
    </submittedName>
</protein>